<comment type="similarity">
    <text evidence="1">Belongs to the membrane fusion protein (MFP) (TC 8.A.1) family.</text>
</comment>
<dbReference type="GO" id="GO:1990281">
    <property type="term" value="C:efflux pump complex"/>
    <property type="evidence" value="ECO:0007669"/>
    <property type="project" value="TreeGrafter"/>
</dbReference>
<dbReference type="NCBIfam" id="TIGR01730">
    <property type="entry name" value="RND_mfp"/>
    <property type="match status" value="1"/>
</dbReference>
<keyword evidence="3" id="KW-0732">Signal</keyword>
<evidence type="ECO:0000256" key="1">
    <source>
        <dbReference type="ARBA" id="ARBA00009477"/>
    </source>
</evidence>
<feature type="coiled-coil region" evidence="2">
    <location>
        <begin position="106"/>
        <end position="140"/>
    </location>
</feature>
<dbReference type="PROSITE" id="PS51257">
    <property type="entry name" value="PROKAR_LIPOPROTEIN"/>
    <property type="match status" value="1"/>
</dbReference>
<name>A0A330LQY8_9GAMM</name>
<dbReference type="Proteomes" id="UP000250163">
    <property type="component" value="Chromosome MORIYA"/>
</dbReference>
<protein>
    <recommendedName>
        <fullName evidence="4">CzcB-like barrel-sandwich hybrid domain-containing protein</fullName>
    </recommendedName>
</protein>
<dbReference type="SUPFAM" id="SSF111369">
    <property type="entry name" value="HlyD-like secretion proteins"/>
    <property type="match status" value="1"/>
</dbReference>
<accession>A0A330LQY8</accession>
<dbReference type="OrthoDB" id="266524at2"/>
<dbReference type="InterPro" id="IPR058647">
    <property type="entry name" value="BSH_CzcB-like"/>
</dbReference>
<feature type="signal peptide" evidence="3">
    <location>
        <begin position="1"/>
        <end position="29"/>
    </location>
</feature>
<dbReference type="EMBL" id="LS483250">
    <property type="protein sequence ID" value="SQD79069.1"/>
    <property type="molecule type" value="Genomic_DNA"/>
</dbReference>
<dbReference type="RefSeq" id="WP_112715527.1">
    <property type="nucleotide sequence ID" value="NZ_LS483250.1"/>
</dbReference>
<dbReference type="PANTHER" id="PTHR30469:SF11">
    <property type="entry name" value="BLL4320 PROTEIN"/>
    <property type="match status" value="1"/>
</dbReference>
<keyword evidence="6" id="KW-1185">Reference proteome</keyword>
<sequence>MFRKSYLSLLNTKTAPWISILLIPFTLQACSEFVADETQVVSQYLQASSEYLTQQDSYQVDNKFVGKVIAKQDANLGFEFAGIIKTLHAIEGQQVVKGQLLAELNTQLLLIERNQLEAQLQQAEAEFDLIEANLSRLNSLSKRGFTSEQNIDELSSQKRVITANIRSILSALEASQYRIDKSKLLAPFDGIVSRRQIAQGEVIAAGSTAFRLLQTGASEVIIGVPASFITQLQGKDHQLEIAGINYAASLLSVGNEVDTVTRTISLRFALADNSPVYNGQLAYLALSQVYQQPGYWVPLSAITDGVRGMWNIYTLEQDVRLQDRDDHSAATPTLFQLKSTTVTVLHVTETAAYVQGDLKDNQAYVNVGIHRFVPGQRVTVRHQQAFAQQTLAEKTSEHKI</sequence>
<feature type="chain" id="PRO_5016465127" description="CzcB-like barrel-sandwich hybrid domain-containing protein" evidence="3">
    <location>
        <begin position="30"/>
        <end position="400"/>
    </location>
</feature>
<dbReference type="InterPro" id="IPR006143">
    <property type="entry name" value="RND_pump_MFP"/>
</dbReference>
<dbReference type="KEGG" id="mya:MORIYA_2593"/>
<evidence type="ECO:0000256" key="3">
    <source>
        <dbReference type="SAM" id="SignalP"/>
    </source>
</evidence>
<evidence type="ECO:0000259" key="4">
    <source>
        <dbReference type="Pfam" id="PF25973"/>
    </source>
</evidence>
<evidence type="ECO:0000256" key="2">
    <source>
        <dbReference type="SAM" id="Coils"/>
    </source>
</evidence>
<evidence type="ECO:0000313" key="6">
    <source>
        <dbReference type="Proteomes" id="UP000250163"/>
    </source>
</evidence>
<reference evidence="6" key="1">
    <citation type="submission" date="2018-05" db="EMBL/GenBank/DDBJ databases">
        <authorList>
            <person name="Cea G.-C."/>
            <person name="William W."/>
        </authorList>
    </citation>
    <scope>NUCLEOTIDE SEQUENCE [LARGE SCALE GENOMIC DNA]</scope>
    <source>
        <strain evidence="6">DB21MT 5</strain>
    </source>
</reference>
<proteinExistence type="inferred from homology"/>
<dbReference type="Gene3D" id="1.10.287.470">
    <property type="entry name" value="Helix hairpin bin"/>
    <property type="match status" value="1"/>
</dbReference>
<feature type="domain" description="CzcB-like barrel-sandwich hybrid" evidence="4">
    <location>
        <begin position="80"/>
        <end position="212"/>
    </location>
</feature>
<keyword evidence="2" id="KW-0175">Coiled coil</keyword>
<dbReference type="PANTHER" id="PTHR30469">
    <property type="entry name" value="MULTIDRUG RESISTANCE PROTEIN MDTA"/>
    <property type="match status" value="1"/>
</dbReference>
<dbReference type="Pfam" id="PF25973">
    <property type="entry name" value="BSH_CzcB"/>
    <property type="match status" value="1"/>
</dbReference>
<evidence type="ECO:0000313" key="5">
    <source>
        <dbReference type="EMBL" id="SQD79069.1"/>
    </source>
</evidence>
<dbReference type="GO" id="GO:0015562">
    <property type="term" value="F:efflux transmembrane transporter activity"/>
    <property type="evidence" value="ECO:0007669"/>
    <property type="project" value="TreeGrafter"/>
</dbReference>
<dbReference type="Gene3D" id="2.40.50.100">
    <property type="match status" value="1"/>
</dbReference>
<dbReference type="Gene3D" id="2.40.30.170">
    <property type="match status" value="1"/>
</dbReference>
<dbReference type="AlphaFoldDB" id="A0A330LQY8"/>
<gene>
    <name evidence="5" type="ORF">MORIYA_2593</name>
</gene>
<organism evidence="5 6">
    <name type="scientific">Moritella yayanosii</name>
    <dbReference type="NCBI Taxonomy" id="69539"/>
    <lineage>
        <taxon>Bacteria</taxon>
        <taxon>Pseudomonadati</taxon>
        <taxon>Pseudomonadota</taxon>
        <taxon>Gammaproteobacteria</taxon>
        <taxon>Alteromonadales</taxon>
        <taxon>Moritellaceae</taxon>
        <taxon>Moritella</taxon>
    </lineage>
</organism>